<evidence type="ECO:0000313" key="1">
    <source>
        <dbReference type="EMBL" id="KAK8967139.1"/>
    </source>
</evidence>
<proteinExistence type="predicted"/>
<keyword evidence="2" id="KW-1185">Reference proteome</keyword>
<sequence length="93" mass="10644">MAELLLCFSSVFWPSMMSLRLNFLRKKQPVKLNTKSFMNLCTISSGDSRGFGFLSLERDEYAELSICASSKYMARIMSLYTNFSPLLMFSSLL</sequence>
<name>A0ABR2MSE8_9ASPA</name>
<organism evidence="1 2">
    <name type="scientific">Platanthera guangdongensis</name>
    <dbReference type="NCBI Taxonomy" id="2320717"/>
    <lineage>
        <taxon>Eukaryota</taxon>
        <taxon>Viridiplantae</taxon>
        <taxon>Streptophyta</taxon>
        <taxon>Embryophyta</taxon>
        <taxon>Tracheophyta</taxon>
        <taxon>Spermatophyta</taxon>
        <taxon>Magnoliopsida</taxon>
        <taxon>Liliopsida</taxon>
        <taxon>Asparagales</taxon>
        <taxon>Orchidaceae</taxon>
        <taxon>Orchidoideae</taxon>
        <taxon>Orchideae</taxon>
        <taxon>Orchidinae</taxon>
        <taxon>Platanthera</taxon>
    </lineage>
</organism>
<reference evidence="1 2" key="1">
    <citation type="journal article" date="2022" name="Nat. Plants">
        <title>Genomes of leafy and leafless Platanthera orchids illuminate the evolution of mycoheterotrophy.</title>
        <authorList>
            <person name="Li M.H."/>
            <person name="Liu K.W."/>
            <person name="Li Z."/>
            <person name="Lu H.C."/>
            <person name="Ye Q.L."/>
            <person name="Zhang D."/>
            <person name="Wang J.Y."/>
            <person name="Li Y.F."/>
            <person name="Zhong Z.M."/>
            <person name="Liu X."/>
            <person name="Yu X."/>
            <person name="Liu D.K."/>
            <person name="Tu X.D."/>
            <person name="Liu B."/>
            <person name="Hao Y."/>
            <person name="Liao X.Y."/>
            <person name="Jiang Y.T."/>
            <person name="Sun W.H."/>
            <person name="Chen J."/>
            <person name="Chen Y.Q."/>
            <person name="Ai Y."/>
            <person name="Zhai J.W."/>
            <person name="Wu S.S."/>
            <person name="Zhou Z."/>
            <person name="Hsiao Y.Y."/>
            <person name="Wu W.L."/>
            <person name="Chen Y.Y."/>
            <person name="Lin Y.F."/>
            <person name="Hsu J.L."/>
            <person name="Li C.Y."/>
            <person name="Wang Z.W."/>
            <person name="Zhao X."/>
            <person name="Zhong W.Y."/>
            <person name="Ma X.K."/>
            <person name="Ma L."/>
            <person name="Huang J."/>
            <person name="Chen G.Z."/>
            <person name="Huang M.Z."/>
            <person name="Huang L."/>
            <person name="Peng D.H."/>
            <person name="Luo Y.B."/>
            <person name="Zou S.Q."/>
            <person name="Chen S.P."/>
            <person name="Lan S."/>
            <person name="Tsai W.C."/>
            <person name="Van de Peer Y."/>
            <person name="Liu Z.J."/>
        </authorList>
    </citation>
    <scope>NUCLEOTIDE SEQUENCE [LARGE SCALE GENOMIC DNA]</scope>
    <source>
        <strain evidence="1">Lor288</strain>
    </source>
</reference>
<evidence type="ECO:0000313" key="2">
    <source>
        <dbReference type="Proteomes" id="UP001412067"/>
    </source>
</evidence>
<dbReference type="Proteomes" id="UP001412067">
    <property type="component" value="Unassembled WGS sequence"/>
</dbReference>
<protein>
    <submittedName>
        <fullName evidence="1">Uncharacterized protein</fullName>
    </submittedName>
</protein>
<accession>A0ABR2MSE8</accession>
<comment type="caution">
    <text evidence="1">The sequence shown here is derived from an EMBL/GenBank/DDBJ whole genome shotgun (WGS) entry which is preliminary data.</text>
</comment>
<dbReference type="EMBL" id="JBBWWR010000005">
    <property type="protein sequence ID" value="KAK8967139.1"/>
    <property type="molecule type" value="Genomic_DNA"/>
</dbReference>
<gene>
    <name evidence="1" type="ORF">KSP40_PGU010581</name>
</gene>